<name>A0A369TIQ8_9RHOB</name>
<dbReference type="OrthoDB" id="7834507at2"/>
<accession>A0A369TIQ8</accession>
<dbReference type="Proteomes" id="UP000253977">
    <property type="component" value="Unassembled WGS sequence"/>
</dbReference>
<sequence>MNSDASTYPGGFSAILTQMEGRRGAVDHGPGEGLPPLDLDLAPLCTRIVQDPETDPAEATESRTGYARKRRALRAEFTGLSELACLNGLLIAHLRKREQPPQTAPLFRRLWTEQSAHLLGQLNPRWLVSSITTFGDHPANAVQRSVGLSLTVLFGMMKLYESERVFSGLTPDRAFPLDGKVKARLPMEMDAYSITNGGLDVNLLGRLWIEAGEDAAVAPLARHLLDMLIRDDRTLFRRLATMRQRKTRREPPKKAKPRNIAPVAARAQARDPEALRWGLVTTLKAPLREAARFAAHHLELGAHALHLYLDAPEPETVAFLDRHPRIHITQCTDGWWREIGKPRPEAHQLRQAHNATRALRDTAGTLDWLGHIDVDEYLLPDTPLPRLLAAIDPSHAAARVQPAEALADGGGQHFKLTHKAADQRKAVVQDIYPTFGMHLYGGFLSHHSGKIFARPGIPETRLGIHALKYRGEEATNATLLRGLYLGHFHAPSWDHFRSHFDFRRSKGSYRDRAERDKTELSDILAFLAEEEGDEGLRMFFDEVCADTPDLRARLAAHGMLLTREMDRDAAVARVFGALP</sequence>
<evidence type="ECO:0000313" key="2">
    <source>
        <dbReference type="EMBL" id="RDD65193.1"/>
    </source>
</evidence>
<dbReference type="EMBL" id="QPMK01000014">
    <property type="protein sequence ID" value="RDD65193.1"/>
    <property type="molecule type" value="Genomic_DNA"/>
</dbReference>
<evidence type="ECO:0000256" key="1">
    <source>
        <dbReference type="SAM" id="MobiDB-lite"/>
    </source>
</evidence>
<proteinExistence type="predicted"/>
<comment type="caution">
    <text evidence="2">The sequence shown here is derived from an EMBL/GenBank/DDBJ whole genome shotgun (WGS) entry which is preliminary data.</text>
</comment>
<gene>
    <name evidence="2" type="ORF">DU478_16175</name>
</gene>
<reference evidence="2 3" key="1">
    <citation type="submission" date="2018-07" db="EMBL/GenBank/DDBJ databases">
        <title>Thalassococcus profundi sp. nov., a marine bacterium isolated from deep seawater of Okinawa Trough.</title>
        <authorList>
            <person name="Yu M."/>
        </authorList>
    </citation>
    <scope>NUCLEOTIDE SEQUENCE [LARGE SCALE GENOMIC DNA]</scope>
    <source>
        <strain evidence="2 3">WRAS1</strain>
    </source>
</reference>
<dbReference type="AlphaFoldDB" id="A0A369TIQ8"/>
<organism evidence="2 3">
    <name type="scientific">Thalassococcus profundi</name>
    <dbReference type="NCBI Taxonomy" id="2282382"/>
    <lineage>
        <taxon>Bacteria</taxon>
        <taxon>Pseudomonadati</taxon>
        <taxon>Pseudomonadota</taxon>
        <taxon>Alphaproteobacteria</taxon>
        <taxon>Rhodobacterales</taxon>
        <taxon>Roseobacteraceae</taxon>
        <taxon>Thalassococcus</taxon>
    </lineage>
</organism>
<dbReference type="GO" id="GO:0016740">
    <property type="term" value="F:transferase activity"/>
    <property type="evidence" value="ECO:0007669"/>
    <property type="project" value="UniProtKB-KW"/>
</dbReference>
<evidence type="ECO:0000313" key="3">
    <source>
        <dbReference type="Proteomes" id="UP000253977"/>
    </source>
</evidence>
<keyword evidence="2" id="KW-0808">Transferase</keyword>
<feature type="region of interest" description="Disordered" evidence="1">
    <location>
        <begin position="244"/>
        <end position="265"/>
    </location>
</feature>
<protein>
    <submittedName>
        <fullName evidence="2">Glycosyltransferase family 2 protein</fullName>
    </submittedName>
</protein>
<keyword evidence="3" id="KW-1185">Reference proteome</keyword>
<dbReference type="RefSeq" id="WP_114512012.1">
    <property type="nucleotide sequence ID" value="NZ_QPMK01000014.1"/>
</dbReference>
<dbReference type="Pfam" id="PF13704">
    <property type="entry name" value="Glyco_tranf_2_4"/>
    <property type="match status" value="1"/>
</dbReference>